<keyword evidence="8" id="KW-0492">Microsome</keyword>
<protein>
    <recommendedName>
        <fullName evidence="15">Cytochrome P450</fullName>
    </recommendedName>
</protein>
<reference evidence="14" key="1">
    <citation type="submission" date="2015-11" db="EMBL/GenBank/DDBJ databases">
        <title>De novo transcriptome assembly of four potential Pierce s Disease insect vectors from Arizona vineyards.</title>
        <authorList>
            <person name="Tassone E.E."/>
        </authorList>
    </citation>
    <scope>NUCLEOTIDE SEQUENCE</scope>
</reference>
<keyword evidence="5" id="KW-0349">Heme</keyword>
<evidence type="ECO:0000256" key="2">
    <source>
        <dbReference type="ARBA" id="ARBA00004174"/>
    </source>
</evidence>
<dbReference type="Gene3D" id="1.10.630.10">
    <property type="entry name" value="Cytochrome P450"/>
    <property type="match status" value="1"/>
</dbReference>
<evidence type="ECO:0000256" key="3">
    <source>
        <dbReference type="ARBA" id="ARBA00004406"/>
    </source>
</evidence>
<keyword evidence="7" id="KW-0256">Endoplasmic reticulum</keyword>
<evidence type="ECO:0000256" key="6">
    <source>
        <dbReference type="ARBA" id="ARBA00022723"/>
    </source>
</evidence>
<keyword evidence="10" id="KW-0408">Iron</keyword>
<dbReference type="Pfam" id="PF00067">
    <property type="entry name" value="p450"/>
    <property type="match status" value="1"/>
</dbReference>
<name>A0A1B6INA3_9HEMI</name>
<dbReference type="GO" id="GO:0016705">
    <property type="term" value="F:oxidoreductase activity, acting on paired donors, with incorporation or reduction of molecular oxygen"/>
    <property type="evidence" value="ECO:0007669"/>
    <property type="project" value="InterPro"/>
</dbReference>
<evidence type="ECO:0000313" key="14">
    <source>
        <dbReference type="EMBL" id="JAS88402.1"/>
    </source>
</evidence>
<accession>A0A1B6INA3</accession>
<evidence type="ECO:0000256" key="5">
    <source>
        <dbReference type="ARBA" id="ARBA00022617"/>
    </source>
</evidence>
<dbReference type="PANTHER" id="PTHR24292">
    <property type="entry name" value="CYTOCHROME P450"/>
    <property type="match status" value="1"/>
</dbReference>
<evidence type="ECO:0000256" key="10">
    <source>
        <dbReference type="ARBA" id="ARBA00023004"/>
    </source>
</evidence>
<comment type="subcellular location">
    <subcellularLocation>
        <location evidence="3">Endoplasmic reticulum membrane</location>
        <topology evidence="3">Peripheral membrane protein</topology>
    </subcellularLocation>
    <subcellularLocation>
        <location evidence="2">Microsome membrane</location>
        <topology evidence="2">Peripheral membrane protein</topology>
    </subcellularLocation>
</comment>
<gene>
    <name evidence="14" type="ORF">g.11363</name>
</gene>
<feature type="transmembrane region" description="Helical" evidence="13">
    <location>
        <begin position="12"/>
        <end position="34"/>
    </location>
</feature>
<dbReference type="PANTHER" id="PTHR24292:SF54">
    <property type="entry name" value="CYP9F3-RELATED"/>
    <property type="match status" value="1"/>
</dbReference>
<evidence type="ECO:0000256" key="11">
    <source>
        <dbReference type="ARBA" id="ARBA00023033"/>
    </source>
</evidence>
<dbReference type="InterPro" id="IPR036396">
    <property type="entry name" value="Cyt_P450_sf"/>
</dbReference>
<keyword evidence="13" id="KW-1133">Transmembrane helix</keyword>
<dbReference type="GO" id="GO:0020037">
    <property type="term" value="F:heme binding"/>
    <property type="evidence" value="ECO:0007669"/>
    <property type="project" value="InterPro"/>
</dbReference>
<dbReference type="InterPro" id="IPR050476">
    <property type="entry name" value="Insect_CytP450_Detox"/>
</dbReference>
<evidence type="ECO:0000256" key="8">
    <source>
        <dbReference type="ARBA" id="ARBA00022848"/>
    </source>
</evidence>
<keyword evidence="6" id="KW-0479">Metal-binding</keyword>
<dbReference type="SUPFAM" id="SSF48264">
    <property type="entry name" value="Cytochrome P450"/>
    <property type="match status" value="1"/>
</dbReference>
<organism evidence="14">
    <name type="scientific">Homalodisca liturata</name>
    <dbReference type="NCBI Taxonomy" id="320908"/>
    <lineage>
        <taxon>Eukaryota</taxon>
        <taxon>Metazoa</taxon>
        <taxon>Ecdysozoa</taxon>
        <taxon>Arthropoda</taxon>
        <taxon>Hexapoda</taxon>
        <taxon>Insecta</taxon>
        <taxon>Pterygota</taxon>
        <taxon>Neoptera</taxon>
        <taxon>Paraneoptera</taxon>
        <taxon>Hemiptera</taxon>
        <taxon>Auchenorrhyncha</taxon>
        <taxon>Membracoidea</taxon>
        <taxon>Cicadellidae</taxon>
        <taxon>Cicadellinae</taxon>
        <taxon>Proconiini</taxon>
        <taxon>Homalodisca</taxon>
    </lineage>
</organism>
<evidence type="ECO:0008006" key="15">
    <source>
        <dbReference type="Google" id="ProtNLM"/>
    </source>
</evidence>
<dbReference type="GO" id="GO:0004497">
    <property type="term" value="F:monooxygenase activity"/>
    <property type="evidence" value="ECO:0007669"/>
    <property type="project" value="UniProtKB-KW"/>
</dbReference>
<dbReference type="PRINTS" id="PR00464">
    <property type="entry name" value="EP450II"/>
</dbReference>
<comment type="cofactor">
    <cofactor evidence="1">
        <name>heme</name>
        <dbReference type="ChEBI" id="CHEBI:30413"/>
    </cofactor>
</comment>
<dbReference type="CDD" id="cd11056">
    <property type="entry name" value="CYP6-like"/>
    <property type="match status" value="1"/>
</dbReference>
<keyword evidence="12 13" id="KW-0472">Membrane</keyword>
<dbReference type="AlphaFoldDB" id="A0A1B6INA3"/>
<keyword evidence="11" id="KW-0503">Monooxygenase</keyword>
<proteinExistence type="inferred from homology"/>
<evidence type="ECO:0000256" key="4">
    <source>
        <dbReference type="ARBA" id="ARBA00010617"/>
    </source>
</evidence>
<dbReference type="EMBL" id="GECU01019304">
    <property type="protein sequence ID" value="JAS88402.1"/>
    <property type="molecule type" value="Transcribed_RNA"/>
</dbReference>
<dbReference type="InterPro" id="IPR001128">
    <property type="entry name" value="Cyt_P450"/>
</dbReference>
<dbReference type="GO" id="GO:0005789">
    <property type="term" value="C:endoplasmic reticulum membrane"/>
    <property type="evidence" value="ECO:0007669"/>
    <property type="project" value="UniProtKB-SubCell"/>
</dbReference>
<evidence type="ECO:0000256" key="1">
    <source>
        <dbReference type="ARBA" id="ARBA00001971"/>
    </source>
</evidence>
<evidence type="ECO:0000256" key="9">
    <source>
        <dbReference type="ARBA" id="ARBA00023002"/>
    </source>
</evidence>
<dbReference type="GO" id="GO:0005506">
    <property type="term" value="F:iron ion binding"/>
    <property type="evidence" value="ECO:0007669"/>
    <property type="project" value="InterPro"/>
</dbReference>
<dbReference type="InterPro" id="IPR002402">
    <property type="entry name" value="Cyt_P450_E_grp-II"/>
</dbReference>
<evidence type="ECO:0000256" key="7">
    <source>
        <dbReference type="ARBA" id="ARBA00022824"/>
    </source>
</evidence>
<sequence length="375" mass="43432">MGLVLEDPILEIVSGVLLLFCICYWYITTSYEYWNKRGVPFIKPEFPFGSIKDVILAKDVAGKVHEKFYKQFPNERFYGIMEFLTPTLVLRDPDLIKMVMVKDFQYFTDRGTVIGNRTEYIMKHLVNLVGQEWKDMRAKLTPTFTSGKIKLMFALMEKCSEQLQVLLTDEIKQGKIVDVKNVLSKFTMDVIASCAFGVDTNALTKEGETFFGVVKGPAFKLMKFKIVRILTLAFPSLIDFLRLNKVRPELRDFLTNMVRDSVEYRRKNNIKRNDFVDLLMNVKYTKGSWEENGDVNSKSDDKISGALTIEEMTAQSFVFFLAGFETASSLMAFCLYELACHSEIQERLYQEIQEAMERNEGKITYQMMMEIPFLD</sequence>
<comment type="similarity">
    <text evidence="4">Belongs to the cytochrome P450 family.</text>
</comment>
<evidence type="ECO:0000256" key="12">
    <source>
        <dbReference type="ARBA" id="ARBA00023136"/>
    </source>
</evidence>
<keyword evidence="9" id="KW-0560">Oxidoreductase</keyword>
<keyword evidence="13" id="KW-0812">Transmembrane</keyword>
<evidence type="ECO:0000256" key="13">
    <source>
        <dbReference type="SAM" id="Phobius"/>
    </source>
</evidence>